<feature type="domain" description="RecX second three-helical" evidence="7">
    <location>
        <begin position="90"/>
        <end position="127"/>
    </location>
</feature>
<evidence type="ECO:0000256" key="4">
    <source>
        <dbReference type="ARBA" id="ARBA00022490"/>
    </source>
</evidence>
<evidence type="ECO:0000313" key="10">
    <source>
        <dbReference type="Proteomes" id="UP001069090"/>
    </source>
</evidence>
<keyword evidence="10" id="KW-1185">Reference proteome</keyword>
<keyword evidence="4 5" id="KW-0963">Cytoplasm</keyword>
<comment type="caution">
    <text evidence="9">The sequence shown here is derived from an EMBL/GenBank/DDBJ whole genome shotgun (WGS) entry which is preliminary data.</text>
</comment>
<dbReference type="InterPro" id="IPR053924">
    <property type="entry name" value="RecX_HTH_2nd"/>
</dbReference>
<organism evidence="9 10">
    <name type="scientific">Dasania phycosphaerae</name>
    <dbReference type="NCBI Taxonomy" id="2950436"/>
    <lineage>
        <taxon>Bacteria</taxon>
        <taxon>Pseudomonadati</taxon>
        <taxon>Pseudomonadota</taxon>
        <taxon>Gammaproteobacteria</taxon>
        <taxon>Cellvibrionales</taxon>
        <taxon>Spongiibacteraceae</taxon>
        <taxon>Dasania</taxon>
    </lineage>
</organism>
<dbReference type="HAMAP" id="MF_01114">
    <property type="entry name" value="RecX"/>
    <property type="match status" value="1"/>
</dbReference>
<evidence type="ECO:0000259" key="7">
    <source>
        <dbReference type="Pfam" id="PF02631"/>
    </source>
</evidence>
<comment type="function">
    <text evidence="5">Modulates RecA activity.</text>
</comment>
<dbReference type="GO" id="GO:0006282">
    <property type="term" value="P:regulation of DNA repair"/>
    <property type="evidence" value="ECO:0007669"/>
    <property type="project" value="UniProtKB-UniRule"/>
</dbReference>
<sequence>MEDYHQADDAARELEPEQSSKKSPKKKPQLKPENPSRDIRLAAMNLLARREHGYQELLTKLGSKFSKSEHHPPELITEQLQILREQGLQSDERFVEAFINSKKNSGKGPMVVRQQLQQKGLSAELIALSLEAVEDEWFALAQDLYERKYQGRPIADHKEKAKRMRFMQSRGFSFDHFIHLLDTPSI</sequence>
<dbReference type="Pfam" id="PF21981">
    <property type="entry name" value="RecX_HTH3"/>
    <property type="match status" value="1"/>
</dbReference>
<dbReference type="Pfam" id="PF02631">
    <property type="entry name" value="RecX_HTH2"/>
    <property type="match status" value="1"/>
</dbReference>
<dbReference type="RefSeq" id="WP_258332078.1">
    <property type="nucleotide sequence ID" value="NZ_JAPTGG010000009.1"/>
</dbReference>
<evidence type="ECO:0000256" key="3">
    <source>
        <dbReference type="ARBA" id="ARBA00018111"/>
    </source>
</evidence>
<dbReference type="PANTHER" id="PTHR33602">
    <property type="entry name" value="REGULATORY PROTEIN RECX FAMILY PROTEIN"/>
    <property type="match status" value="1"/>
</dbReference>
<reference evidence="9 10" key="1">
    <citation type="submission" date="2022-12" db="EMBL/GenBank/DDBJ databases">
        <title>Dasania phycosphaerae sp. nov., isolated from particulate material of the south coast of Korea.</title>
        <authorList>
            <person name="Jiang Y."/>
        </authorList>
    </citation>
    <scope>NUCLEOTIDE SEQUENCE [LARGE SCALE GENOMIC DNA]</scope>
    <source>
        <strain evidence="9 10">GY-19</strain>
    </source>
</reference>
<dbReference type="GO" id="GO:0005737">
    <property type="term" value="C:cytoplasm"/>
    <property type="evidence" value="ECO:0007669"/>
    <property type="project" value="UniProtKB-SubCell"/>
</dbReference>
<name>A0A9J6RPH2_9GAMM</name>
<dbReference type="InterPro" id="IPR053925">
    <property type="entry name" value="RecX_HTH_3rd"/>
</dbReference>
<gene>
    <name evidence="5" type="primary">recX</name>
    <name evidence="9" type="ORF">O0V09_11985</name>
</gene>
<evidence type="ECO:0000256" key="5">
    <source>
        <dbReference type="HAMAP-Rule" id="MF_01114"/>
    </source>
</evidence>
<evidence type="ECO:0000256" key="1">
    <source>
        <dbReference type="ARBA" id="ARBA00004496"/>
    </source>
</evidence>
<dbReference type="AlphaFoldDB" id="A0A9J6RPH2"/>
<dbReference type="InterPro" id="IPR036388">
    <property type="entry name" value="WH-like_DNA-bd_sf"/>
</dbReference>
<feature type="region of interest" description="Disordered" evidence="6">
    <location>
        <begin position="1"/>
        <end position="38"/>
    </location>
</feature>
<evidence type="ECO:0000259" key="8">
    <source>
        <dbReference type="Pfam" id="PF21981"/>
    </source>
</evidence>
<evidence type="ECO:0000256" key="6">
    <source>
        <dbReference type="SAM" id="MobiDB-lite"/>
    </source>
</evidence>
<dbReference type="PANTHER" id="PTHR33602:SF1">
    <property type="entry name" value="REGULATORY PROTEIN RECX FAMILY PROTEIN"/>
    <property type="match status" value="1"/>
</dbReference>
<dbReference type="Gene3D" id="1.10.10.10">
    <property type="entry name" value="Winged helix-like DNA-binding domain superfamily/Winged helix DNA-binding domain"/>
    <property type="match status" value="3"/>
</dbReference>
<dbReference type="EMBL" id="JAPTGG010000009">
    <property type="protein sequence ID" value="MCZ0865925.1"/>
    <property type="molecule type" value="Genomic_DNA"/>
</dbReference>
<comment type="subcellular location">
    <subcellularLocation>
        <location evidence="1 5">Cytoplasm</location>
    </subcellularLocation>
</comment>
<accession>A0A9J6RPH2</accession>
<evidence type="ECO:0000313" key="9">
    <source>
        <dbReference type="EMBL" id="MCZ0865925.1"/>
    </source>
</evidence>
<comment type="similarity">
    <text evidence="2 5">Belongs to the RecX family.</text>
</comment>
<evidence type="ECO:0000256" key="2">
    <source>
        <dbReference type="ARBA" id="ARBA00009695"/>
    </source>
</evidence>
<proteinExistence type="inferred from homology"/>
<dbReference type="Proteomes" id="UP001069090">
    <property type="component" value="Unassembled WGS sequence"/>
</dbReference>
<protein>
    <recommendedName>
        <fullName evidence="3 5">Regulatory protein RecX</fullName>
    </recommendedName>
</protein>
<feature type="compositionally biased region" description="Basic and acidic residues" evidence="6">
    <location>
        <begin position="1"/>
        <end position="20"/>
    </location>
</feature>
<feature type="domain" description="RecX third three-helical" evidence="8">
    <location>
        <begin position="134"/>
        <end position="176"/>
    </location>
</feature>
<dbReference type="InterPro" id="IPR003783">
    <property type="entry name" value="Regulatory_RecX"/>
</dbReference>